<dbReference type="InterPro" id="IPR001537">
    <property type="entry name" value="SpoU_MeTrfase"/>
</dbReference>
<keyword evidence="1" id="KW-0820">tRNA-binding</keyword>
<protein>
    <submittedName>
        <fullName evidence="8">Alpha/beta knot methyltransferase</fullName>
    </submittedName>
</protein>
<keyword evidence="6" id="KW-0694">RNA-binding</keyword>
<keyword evidence="3 8" id="KW-0808">Transferase</keyword>
<keyword evidence="9" id="KW-1185">Reference proteome</keyword>
<evidence type="ECO:0000256" key="1">
    <source>
        <dbReference type="ARBA" id="ARBA00022555"/>
    </source>
</evidence>
<sequence>MPQAEETQLLAEMPVAEMERAIEALERFTQPERLGRLQDVLNKRTAHLCTVFENPSNPNNVWAALRTIDSFGIQNVHVIADPELYIKKGRLLTMSSAMGSQKWLSLHGHDSAADCARALKARGYRIIGSSLGPGAVPMDAIDWSARRVAVAFGNEKTGLSEGLLAQCDQTFYIPMRGFAESFNVSVALSIVLASAAAGGGLRGGDLGEGERRAVYLRWLLRTVAAGESVLQREGIALPQSMSLRRTEEGIAGFSTLRT</sequence>
<evidence type="ECO:0000313" key="8">
    <source>
        <dbReference type="EMBL" id="KAG5176052.1"/>
    </source>
</evidence>
<accession>A0A836C8H0</accession>
<feature type="domain" description="tRNA/rRNA methyltransferase SpoU type" evidence="7">
    <location>
        <begin position="50"/>
        <end position="192"/>
    </location>
</feature>
<dbReference type="HAMAP" id="MF_02060">
    <property type="entry name" value="tRNA_methyltr_TrmH"/>
    <property type="match status" value="1"/>
</dbReference>
<dbReference type="CDD" id="cd18092">
    <property type="entry name" value="SpoU-like_TrmH"/>
    <property type="match status" value="1"/>
</dbReference>
<dbReference type="Gene3D" id="3.40.1280.10">
    <property type="match status" value="1"/>
</dbReference>
<dbReference type="InterPro" id="IPR029028">
    <property type="entry name" value="Alpha/beta_knot_MTases"/>
</dbReference>
<reference evidence="8" key="1">
    <citation type="submission" date="2021-02" db="EMBL/GenBank/DDBJ databases">
        <title>First Annotated Genome of the Yellow-green Alga Tribonema minus.</title>
        <authorList>
            <person name="Mahan K.M."/>
        </authorList>
    </citation>
    <scope>NUCLEOTIDE SEQUENCE</scope>
    <source>
        <strain evidence="8">UTEX B ZZ1240</strain>
    </source>
</reference>
<keyword evidence="5" id="KW-0819">tRNA processing</keyword>
<evidence type="ECO:0000256" key="2">
    <source>
        <dbReference type="ARBA" id="ARBA00022603"/>
    </source>
</evidence>
<evidence type="ECO:0000256" key="4">
    <source>
        <dbReference type="ARBA" id="ARBA00022691"/>
    </source>
</evidence>
<dbReference type="Proteomes" id="UP000664859">
    <property type="component" value="Unassembled WGS sequence"/>
</dbReference>
<dbReference type="InterPro" id="IPR029026">
    <property type="entry name" value="tRNA_m1G_MTases_N"/>
</dbReference>
<dbReference type="GO" id="GO:0002938">
    <property type="term" value="P:tRNA guanine ribose methylation"/>
    <property type="evidence" value="ECO:0007669"/>
    <property type="project" value="TreeGrafter"/>
</dbReference>
<evidence type="ECO:0000259" key="7">
    <source>
        <dbReference type="Pfam" id="PF00588"/>
    </source>
</evidence>
<evidence type="ECO:0000256" key="3">
    <source>
        <dbReference type="ARBA" id="ARBA00022679"/>
    </source>
</evidence>
<dbReference type="SUPFAM" id="SSF75217">
    <property type="entry name" value="alpha/beta knot"/>
    <property type="match status" value="1"/>
</dbReference>
<dbReference type="Pfam" id="PF00588">
    <property type="entry name" value="SpoU_methylase"/>
    <property type="match status" value="1"/>
</dbReference>
<proteinExistence type="inferred from homology"/>
<dbReference type="PANTHER" id="PTHR43453:SF1">
    <property type="entry name" value="TRNA_RRNA METHYLTRANSFERASE SPOU TYPE DOMAIN-CONTAINING PROTEIN"/>
    <property type="match status" value="1"/>
</dbReference>
<keyword evidence="4" id="KW-0949">S-adenosyl-L-methionine</keyword>
<gene>
    <name evidence="8" type="ORF">JKP88DRAFT_171659</name>
</gene>
<dbReference type="EMBL" id="JAFCMP010000541">
    <property type="protein sequence ID" value="KAG5176052.1"/>
    <property type="molecule type" value="Genomic_DNA"/>
</dbReference>
<evidence type="ECO:0000256" key="6">
    <source>
        <dbReference type="ARBA" id="ARBA00022884"/>
    </source>
</evidence>
<dbReference type="AlphaFoldDB" id="A0A836C8H0"/>
<name>A0A836C8H0_9STRA</name>
<dbReference type="GO" id="GO:0008173">
    <property type="term" value="F:RNA methyltransferase activity"/>
    <property type="evidence" value="ECO:0007669"/>
    <property type="project" value="InterPro"/>
</dbReference>
<evidence type="ECO:0000313" key="9">
    <source>
        <dbReference type="Proteomes" id="UP000664859"/>
    </source>
</evidence>
<dbReference type="OrthoDB" id="241340at2759"/>
<keyword evidence="2 8" id="KW-0489">Methyltransferase</keyword>
<dbReference type="GO" id="GO:0000049">
    <property type="term" value="F:tRNA binding"/>
    <property type="evidence" value="ECO:0007669"/>
    <property type="project" value="UniProtKB-KW"/>
</dbReference>
<comment type="caution">
    <text evidence="8">The sequence shown here is derived from an EMBL/GenBank/DDBJ whole genome shotgun (WGS) entry which is preliminary data.</text>
</comment>
<dbReference type="InterPro" id="IPR033671">
    <property type="entry name" value="TrmH"/>
</dbReference>
<dbReference type="PANTHER" id="PTHR43453">
    <property type="entry name" value="RRNA METHYLASE-LIKE"/>
    <property type="match status" value="1"/>
</dbReference>
<organism evidence="8 9">
    <name type="scientific">Tribonema minus</name>
    <dbReference type="NCBI Taxonomy" id="303371"/>
    <lineage>
        <taxon>Eukaryota</taxon>
        <taxon>Sar</taxon>
        <taxon>Stramenopiles</taxon>
        <taxon>Ochrophyta</taxon>
        <taxon>PX clade</taxon>
        <taxon>Xanthophyceae</taxon>
        <taxon>Tribonematales</taxon>
        <taxon>Tribonemataceae</taxon>
        <taxon>Tribonema</taxon>
    </lineage>
</organism>
<evidence type="ECO:0000256" key="5">
    <source>
        <dbReference type="ARBA" id="ARBA00022694"/>
    </source>
</evidence>